<dbReference type="PANTHER" id="PTHR32097">
    <property type="entry name" value="CAMP-BINDING PROTEIN 1-RELATED"/>
    <property type="match status" value="1"/>
</dbReference>
<dbReference type="CDD" id="cd06974">
    <property type="entry name" value="TerD_like"/>
    <property type="match status" value="1"/>
</dbReference>
<dbReference type="InterPro" id="IPR017115">
    <property type="entry name" value="Tellurite_resistance_TerA"/>
</dbReference>
<evidence type="ECO:0000259" key="3">
    <source>
        <dbReference type="Pfam" id="PF02342"/>
    </source>
</evidence>
<dbReference type="InterPro" id="IPR051324">
    <property type="entry name" value="Stress/Tellurium_Resist"/>
</dbReference>
<evidence type="ECO:0000256" key="2">
    <source>
        <dbReference type="SAM" id="MobiDB-lite"/>
    </source>
</evidence>
<evidence type="ECO:0000313" key="4">
    <source>
        <dbReference type="EMBL" id="WPL19670.1"/>
    </source>
</evidence>
<dbReference type="Pfam" id="PF02342">
    <property type="entry name" value="TerD"/>
    <property type="match status" value="1"/>
</dbReference>
<dbReference type="Gene3D" id="2.60.60.30">
    <property type="entry name" value="sav2460 like domains"/>
    <property type="match status" value="2"/>
</dbReference>
<protein>
    <submittedName>
        <fullName evidence="4">General stress protein 16U</fullName>
    </submittedName>
</protein>
<accession>A0ABZ0SF36</accession>
<feature type="domain" description="TerD" evidence="3">
    <location>
        <begin position="2"/>
        <end position="177"/>
    </location>
</feature>
<reference evidence="4 5" key="1">
    <citation type="journal article" date="2023" name="Microorganisms">
        <title>Thiorhodovibrio frisius and Trv. litoralis spp. nov., Two Novel Members from a Clade of Fastidious Purple Sulfur Bacteria That Exhibit Unique Red-Shifted Light-Harvesting Capabilities.</title>
        <authorList>
            <person name="Methner A."/>
            <person name="Kuzyk S.B."/>
            <person name="Petersen J."/>
            <person name="Bauer S."/>
            <person name="Brinkmann H."/>
            <person name="Sichau K."/>
            <person name="Wanner G."/>
            <person name="Wolf J."/>
            <person name="Neumann-Schaal M."/>
            <person name="Henke P."/>
            <person name="Tank M."/>
            <person name="Sproer C."/>
            <person name="Bunk B."/>
            <person name="Overmann J."/>
        </authorList>
    </citation>
    <scope>NUCLEOTIDE SEQUENCE [LARGE SCALE GENOMIC DNA]</scope>
    <source>
        <strain evidence="4 5">DSM 6702</strain>
    </source>
</reference>
<proteinExistence type="predicted"/>
<keyword evidence="5" id="KW-1185">Reference proteome</keyword>
<dbReference type="EMBL" id="CP121472">
    <property type="protein sequence ID" value="WPL19670.1"/>
    <property type="molecule type" value="Genomic_DNA"/>
</dbReference>
<feature type="compositionally biased region" description="Pro residues" evidence="2">
    <location>
        <begin position="188"/>
        <end position="203"/>
    </location>
</feature>
<dbReference type="Proteomes" id="UP001432180">
    <property type="component" value="Chromosome"/>
</dbReference>
<dbReference type="InterPro" id="IPR003325">
    <property type="entry name" value="TerD"/>
</dbReference>
<name>A0ABZ0SF36_9GAMM</name>
<keyword evidence="1" id="KW-0778">Tellurium resistance</keyword>
<sequence>MDMKLGQRAKITDLVPNGQRFTLGVTIEAPGMVIDFACFGLDAAGKLADERYMVFFNQPSSPCGGVALDATGAQANAPGTGNNASFAIALDRLPASIERLTLTAALDGAGSMSGIGHGHVRFMDEARDVARFAFSGSDFAAERALMLLELYRKNGIWRAGALGQGFNGGLAALVEHFGGSVAADAPSPQTPPPPPPPSTPPANPAVNLSKITLEKSGSTVSLEKQDSAAFGEMLINLNWRPVAAGTKKGFFGNLMGGGKTDLDVGCLFELNDGMKGAVQALGNTLGNYQQPPYIKLDADDRTGTSSEGENLRVNGQHWDRIRRVLIYAFIYEGAPNWAEADAVIRLKTPNQPEIEVRLDSHRNDRPMCAIALLENQSGAVKITKLVEYYRGHLDMDQAHHWGLDWVRGSKN</sequence>
<organism evidence="4 5">
    <name type="scientific">Thiorhodovibrio winogradskyi</name>
    <dbReference type="NCBI Taxonomy" id="77007"/>
    <lineage>
        <taxon>Bacteria</taxon>
        <taxon>Pseudomonadati</taxon>
        <taxon>Pseudomonadota</taxon>
        <taxon>Gammaproteobacteria</taxon>
        <taxon>Chromatiales</taxon>
        <taxon>Chromatiaceae</taxon>
        <taxon>Thiorhodovibrio</taxon>
    </lineage>
</organism>
<evidence type="ECO:0000313" key="5">
    <source>
        <dbReference type="Proteomes" id="UP001432180"/>
    </source>
</evidence>
<dbReference type="PIRSF" id="PIRSF037118">
    <property type="entry name" value="Tellurite_resistance_TerA"/>
    <property type="match status" value="1"/>
</dbReference>
<dbReference type="RefSeq" id="WP_328985421.1">
    <property type="nucleotide sequence ID" value="NZ_CP121472.1"/>
</dbReference>
<evidence type="ECO:0000256" key="1">
    <source>
        <dbReference type="ARBA" id="ARBA00022686"/>
    </source>
</evidence>
<dbReference type="PANTHER" id="PTHR32097:SF3">
    <property type="entry name" value="TELLURITE RESISTANCE PROTEIN"/>
    <property type="match status" value="1"/>
</dbReference>
<feature type="region of interest" description="Disordered" evidence="2">
    <location>
        <begin position="181"/>
        <end position="205"/>
    </location>
</feature>
<gene>
    <name evidence="4" type="primary">yceD_1</name>
    <name evidence="4" type="ORF">Thiowin_04811</name>
</gene>